<organism evidence="7 8">
    <name type="scientific">Myripristis murdjan</name>
    <name type="common">pinecone soldierfish</name>
    <dbReference type="NCBI Taxonomy" id="586833"/>
    <lineage>
        <taxon>Eukaryota</taxon>
        <taxon>Metazoa</taxon>
        <taxon>Chordata</taxon>
        <taxon>Craniata</taxon>
        <taxon>Vertebrata</taxon>
        <taxon>Euteleostomi</taxon>
        <taxon>Actinopterygii</taxon>
        <taxon>Neopterygii</taxon>
        <taxon>Teleostei</taxon>
        <taxon>Neoteleostei</taxon>
        <taxon>Acanthomorphata</taxon>
        <taxon>Holocentriformes</taxon>
        <taxon>Holocentridae</taxon>
        <taxon>Myripristis</taxon>
    </lineage>
</organism>
<dbReference type="GO" id="GO:0005662">
    <property type="term" value="C:DNA replication factor A complex"/>
    <property type="evidence" value="ECO:0007669"/>
    <property type="project" value="TreeGrafter"/>
</dbReference>
<dbReference type="Ensembl" id="ENSMMDT00005016516.1">
    <property type="protein sequence ID" value="ENSMMDP00005016091.1"/>
    <property type="gene ID" value="ENSMMDG00005008156.1"/>
</dbReference>
<reference evidence="7" key="3">
    <citation type="submission" date="2025-09" db="UniProtKB">
        <authorList>
            <consortium name="Ensembl"/>
        </authorList>
    </citation>
    <scope>IDENTIFICATION</scope>
</reference>
<evidence type="ECO:0000256" key="5">
    <source>
        <dbReference type="ARBA" id="ARBA00023242"/>
    </source>
</evidence>
<dbReference type="AlphaFoldDB" id="A0A667Y3P5"/>
<dbReference type="GO" id="GO:0000781">
    <property type="term" value="C:chromosome, telomeric region"/>
    <property type="evidence" value="ECO:0007669"/>
    <property type="project" value="TreeGrafter"/>
</dbReference>
<dbReference type="RefSeq" id="XP_029919812.1">
    <property type="nucleotide sequence ID" value="XM_030063952.1"/>
</dbReference>
<comment type="subcellular location">
    <subcellularLocation>
        <location evidence="1">Nucleus</location>
    </subcellularLocation>
</comment>
<evidence type="ECO:0000256" key="3">
    <source>
        <dbReference type="ARBA" id="ARBA00022705"/>
    </source>
</evidence>
<dbReference type="Proteomes" id="UP000472263">
    <property type="component" value="Chromosome 11"/>
</dbReference>
<evidence type="ECO:0000256" key="4">
    <source>
        <dbReference type="ARBA" id="ARBA00023125"/>
    </source>
</evidence>
<dbReference type="GO" id="GO:0006289">
    <property type="term" value="P:nucleotide-excision repair"/>
    <property type="evidence" value="ECO:0007669"/>
    <property type="project" value="TreeGrafter"/>
</dbReference>
<dbReference type="GeneTree" id="ENSGT00390000010045"/>
<sequence>MLDEGYSQSSGGFTGQTAVKRKRAALQILPCTVSQLLSASEVNEVFLLRNCEVNQVSVVGVVREFVPFVTSIKYTVHDMTGPPMDVKQWVNTEAAGVTCTLTPPGRYVKVSGRLQSSQGKRLLLAKNIRCIEDLNEITSHMLEVVQAHMQLFRKAVDVNMNTIASSVAGTVQTYGMCNDGCPQGISPDGLSTIQGQVFSAIKSCSLHEGIGFQNLTRQLGYLSVKDIRNSLRFLLTEGHIFTTMDEWHFKSTDN</sequence>
<protein>
    <submittedName>
        <fullName evidence="7">Replication protein A 32 kDa subunit-like</fullName>
    </submittedName>
</protein>
<keyword evidence="4" id="KW-0238">DNA-binding</keyword>
<dbReference type="SUPFAM" id="SSF50249">
    <property type="entry name" value="Nucleic acid-binding proteins"/>
    <property type="match status" value="1"/>
</dbReference>
<dbReference type="GO" id="GO:0000724">
    <property type="term" value="P:double-strand break repair via homologous recombination"/>
    <property type="evidence" value="ECO:0007669"/>
    <property type="project" value="TreeGrafter"/>
</dbReference>
<dbReference type="SUPFAM" id="SSF46785">
    <property type="entry name" value="Winged helix' DNA-binding domain"/>
    <property type="match status" value="1"/>
</dbReference>
<dbReference type="CDD" id="cd04478">
    <property type="entry name" value="RPA2_DBD_D"/>
    <property type="match status" value="1"/>
</dbReference>
<feature type="domain" description="Replication protein A C-terminal" evidence="6">
    <location>
        <begin position="148"/>
        <end position="246"/>
    </location>
</feature>
<gene>
    <name evidence="7" type="primary">LOC115368005</name>
</gene>
<evidence type="ECO:0000256" key="2">
    <source>
        <dbReference type="ARBA" id="ARBA00007815"/>
    </source>
</evidence>
<keyword evidence="8" id="KW-1185">Reference proteome</keyword>
<reference evidence="7" key="2">
    <citation type="submission" date="2025-08" db="UniProtKB">
        <authorList>
            <consortium name="Ensembl"/>
        </authorList>
    </citation>
    <scope>IDENTIFICATION</scope>
</reference>
<dbReference type="InterPro" id="IPR014892">
    <property type="entry name" value="RPA_C"/>
</dbReference>
<dbReference type="GO" id="GO:0003697">
    <property type="term" value="F:single-stranded DNA binding"/>
    <property type="evidence" value="ECO:0007669"/>
    <property type="project" value="TreeGrafter"/>
</dbReference>
<evidence type="ECO:0000256" key="1">
    <source>
        <dbReference type="ARBA" id="ARBA00004123"/>
    </source>
</evidence>
<evidence type="ECO:0000259" key="6">
    <source>
        <dbReference type="Pfam" id="PF08784"/>
    </source>
</evidence>
<proteinExistence type="inferred from homology"/>
<dbReference type="InterPro" id="IPR014646">
    <property type="entry name" value="Rfa2/RPA32"/>
</dbReference>
<dbReference type="GeneID" id="115368005"/>
<dbReference type="InterPro" id="IPR040260">
    <property type="entry name" value="RFA2-like"/>
</dbReference>
<comment type="similarity">
    <text evidence="2">Belongs to the replication factor A protein 2 family.</text>
</comment>
<keyword evidence="3" id="KW-0235">DNA replication</keyword>
<dbReference type="FunFam" id="1.10.10.10:FF:000168">
    <property type="entry name" value="Replication protein A 32 kDa subunit"/>
    <property type="match status" value="1"/>
</dbReference>
<dbReference type="InParanoid" id="A0A667Y3P5"/>
<reference evidence="7" key="1">
    <citation type="submission" date="2019-06" db="EMBL/GenBank/DDBJ databases">
        <authorList>
            <consortium name="Wellcome Sanger Institute Data Sharing"/>
        </authorList>
    </citation>
    <scope>NUCLEOTIDE SEQUENCE [LARGE SCALE GENOMIC DNA]</scope>
</reference>
<dbReference type="PANTHER" id="PTHR13989">
    <property type="entry name" value="REPLICATION PROTEIN A-RELATED"/>
    <property type="match status" value="1"/>
</dbReference>
<name>A0A667Y3P5_9TELE</name>
<dbReference type="Gene3D" id="1.10.10.10">
    <property type="entry name" value="Winged helix-like DNA-binding domain superfamily/Winged helix DNA-binding domain"/>
    <property type="match status" value="1"/>
</dbReference>
<dbReference type="Pfam" id="PF08784">
    <property type="entry name" value="RPA_C"/>
    <property type="match status" value="1"/>
</dbReference>
<dbReference type="InterPro" id="IPR036388">
    <property type="entry name" value="WH-like_DNA-bd_sf"/>
</dbReference>
<keyword evidence="5" id="KW-0539">Nucleus</keyword>
<dbReference type="OrthoDB" id="25571at2759"/>
<evidence type="ECO:0000313" key="7">
    <source>
        <dbReference type="Ensembl" id="ENSMMDP00005016091.1"/>
    </source>
</evidence>
<dbReference type="GO" id="GO:0035861">
    <property type="term" value="C:site of double-strand break"/>
    <property type="evidence" value="ECO:0007669"/>
    <property type="project" value="TreeGrafter"/>
</dbReference>
<dbReference type="InterPro" id="IPR036390">
    <property type="entry name" value="WH_DNA-bd_sf"/>
</dbReference>
<dbReference type="Gene3D" id="2.40.50.140">
    <property type="entry name" value="Nucleic acid-binding proteins"/>
    <property type="match status" value="1"/>
</dbReference>
<accession>A0A667Y3P5</accession>
<evidence type="ECO:0000313" key="8">
    <source>
        <dbReference type="Proteomes" id="UP000472263"/>
    </source>
</evidence>
<dbReference type="GO" id="GO:0006260">
    <property type="term" value="P:DNA replication"/>
    <property type="evidence" value="ECO:0007669"/>
    <property type="project" value="UniProtKB-KW"/>
</dbReference>
<dbReference type="PANTHER" id="PTHR13989:SF16">
    <property type="entry name" value="REPLICATION PROTEIN A2"/>
    <property type="match status" value="1"/>
</dbReference>
<dbReference type="InterPro" id="IPR012340">
    <property type="entry name" value="NA-bd_OB-fold"/>
</dbReference>
<dbReference type="PIRSF" id="PIRSF036949">
    <property type="entry name" value="RPA32"/>
    <property type="match status" value="1"/>
</dbReference>